<reference evidence="3 4" key="1">
    <citation type="submission" date="2016-03" db="EMBL/GenBank/DDBJ databases">
        <title>Whole genome sequencing of Grifola frondosa 9006-11.</title>
        <authorList>
            <person name="Min B."/>
            <person name="Park H."/>
            <person name="Kim J.-G."/>
            <person name="Cho H."/>
            <person name="Oh Y.-L."/>
            <person name="Kong W.-S."/>
            <person name="Choi I.-G."/>
        </authorList>
    </citation>
    <scope>NUCLEOTIDE SEQUENCE [LARGE SCALE GENOMIC DNA]</scope>
    <source>
        <strain evidence="3 4">9006-11</strain>
    </source>
</reference>
<feature type="region of interest" description="Disordered" evidence="1">
    <location>
        <begin position="1"/>
        <end position="142"/>
    </location>
</feature>
<feature type="compositionally biased region" description="Low complexity" evidence="1">
    <location>
        <begin position="528"/>
        <end position="537"/>
    </location>
</feature>
<accession>A0A1C7LMS3</accession>
<feature type="compositionally biased region" description="Polar residues" evidence="1">
    <location>
        <begin position="75"/>
        <end position="85"/>
    </location>
</feature>
<proteinExistence type="predicted"/>
<feature type="domain" description="Rho-GAP" evidence="2">
    <location>
        <begin position="209"/>
        <end position="438"/>
    </location>
</feature>
<evidence type="ECO:0000259" key="2">
    <source>
        <dbReference type="PROSITE" id="PS50238"/>
    </source>
</evidence>
<feature type="compositionally biased region" description="Low complexity" evidence="1">
    <location>
        <begin position="267"/>
        <end position="285"/>
    </location>
</feature>
<evidence type="ECO:0000313" key="4">
    <source>
        <dbReference type="Proteomes" id="UP000092993"/>
    </source>
</evidence>
<dbReference type="AlphaFoldDB" id="A0A1C7LMS3"/>
<sequence>MSISSRHSSHTPSSSDPSELYSRRRRSSTERHRRQDLNPVPQSSVSSVRHARLRSRSPPRGILRQPPPIRPTFLASASPTPSVPATYSPRRETRLDASLASPTGDTGRPRERYSAFHGPPPPVVSRPRHQSQPARAPDFTPQDPREVLKSLRRVLRGEGKRLEDRVDVEEIMEALRKQSSGEEQQQKQRKCHAFGVPVDESVRCSSVRTTLGGYQHDLPLVVYACVEELSRTGIYQSGLFRDLPNRPHLFDLVHAFDRACSTPPVLSESTSSPLSLSSSSSTSSSQRSLHKETMPNICALLTTYLAALPEPLVDRHLYSALLHWCVKPTLVREEERRAEEVAQEMEGNTSPQSSFGGWPARASTDRHRAAPAPPPPARELLAPGLPARILHGAPALPDNGITFEDVARMFGRGLLGGAGAEKVEQVMVWLLSRWGSILDGLFDGTEGGESSVEREARERTVERADKNAERSQERRRASLPAKAIPIRPEPQIWNPSFSESEATPKQRDTLSWTQLEDGFPTSSTRPYSLSVSSDESSLTFASSSDTGDSPELEAFQLPPYEKMEVAVSLPENDERDLLPSDRLFRMSYVDFGSDTGSLYSTDVDERCASRNGAGSASPASDERAVASGELSPQTESEPHALPSDLDTSNRELALARQRILELEHELRAIRSSRALSRAPGESPISMDASPNSHPRVVESVDPLDRGSLPQKHAGWVEPNVDLLKKKLVAAVIDGALDG</sequence>
<dbReference type="SUPFAM" id="SSF48350">
    <property type="entry name" value="GTPase activation domain, GAP"/>
    <property type="match status" value="1"/>
</dbReference>
<dbReference type="InterPro" id="IPR008936">
    <property type="entry name" value="Rho_GTPase_activation_prot"/>
</dbReference>
<feature type="region of interest" description="Disordered" evidence="1">
    <location>
        <begin position="673"/>
        <end position="704"/>
    </location>
</feature>
<protein>
    <recommendedName>
        <fullName evidence="2">Rho-GAP domain-containing protein</fullName>
    </recommendedName>
</protein>
<comment type="caution">
    <text evidence="3">The sequence shown here is derived from an EMBL/GenBank/DDBJ whole genome shotgun (WGS) entry which is preliminary data.</text>
</comment>
<dbReference type="PROSITE" id="PS50238">
    <property type="entry name" value="RHOGAP"/>
    <property type="match status" value="1"/>
</dbReference>
<feature type="region of interest" description="Disordered" evidence="1">
    <location>
        <begin position="337"/>
        <end position="375"/>
    </location>
</feature>
<feature type="region of interest" description="Disordered" evidence="1">
    <location>
        <begin position="267"/>
        <end position="288"/>
    </location>
</feature>
<dbReference type="Pfam" id="PF00620">
    <property type="entry name" value="RhoGAP"/>
    <property type="match status" value="1"/>
</dbReference>
<dbReference type="GO" id="GO:0007165">
    <property type="term" value="P:signal transduction"/>
    <property type="evidence" value="ECO:0007669"/>
    <property type="project" value="InterPro"/>
</dbReference>
<keyword evidence="4" id="KW-1185">Reference proteome</keyword>
<feature type="region of interest" description="Disordered" evidence="1">
    <location>
        <begin position="608"/>
        <end position="648"/>
    </location>
</feature>
<organism evidence="3 4">
    <name type="scientific">Grifola frondosa</name>
    <name type="common">Maitake</name>
    <name type="synonym">Polyporus frondosus</name>
    <dbReference type="NCBI Taxonomy" id="5627"/>
    <lineage>
        <taxon>Eukaryota</taxon>
        <taxon>Fungi</taxon>
        <taxon>Dikarya</taxon>
        <taxon>Basidiomycota</taxon>
        <taxon>Agaricomycotina</taxon>
        <taxon>Agaricomycetes</taxon>
        <taxon>Polyporales</taxon>
        <taxon>Grifolaceae</taxon>
        <taxon>Grifola</taxon>
    </lineage>
</organism>
<dbReference type="OrthoDB" id="79452at2759"/>
<evidence type="ECO:0000256" key="1">
    <source>
        <dbReference type="SAM" id="MobiDB-lite"/>
    </source>
</evidence>
<feature type="compositionally biased region" description="Low complexity" evidence="1">
    <location>
        <begin position="1"/>
        <end position="18"/>
    </location>
</feature>
<feature type="compositionally biased region" description="Polar residues" evidence="1">
    <location>
        <begin position="538"/>
        <end position="547"/>
    </location>
</feature>
<evidence type="ECO:0000313" key="3">
    <source>
        <dbReference type="EMBL" id="OBZ65868.1"/>
    </source>
</evidence>
<name>A0A1C7LMS3_GRIFR</name>
<feature type="region of interest" description="Disordered" evidence="1">
    <location>
        <begin position="443"/>
        <end position="558"/>
    </location>
</feature>
<feature type="compositionally biased region" description="Basic and acidic residues" evidence="1">
    <location>
        <begin position="451"/>
        <end position="476"/>
    </location>
</feature>
<feature type="compositionally biased region" description="Basic and acidic residues" evidence="1">
    <location>
        <begin position="695"/>
        <end position="704"/>
    </location>
</feature>
<dbReference type="InterPro" id="IPR000198">
    <property type="entry name" value="RhoGAP_dom"/>
</dbReference>
<dbReference type="Proteomes" id="UP000092993">
    <property type="component" value="Unassembled WGS sequence"/>
</dbReference>
<dbReference type="OMA" id="ESTHILV"/>
<gene>
    <name evidence="3" type="ORF">A0H81_14073</name>
</gene>
<dbReference type="EMBL" id="LUGG01000038">
    <property type="protein sequence ID" value="OBZ65868.1"/>
    <property type="molecule type" value="Genomic_DNA"/>
</dbReference>
<feature type="compositionally biased region" description="Polar residues" evidence="1">
    <location>
        <begin position="509"/>
        <end position="527"/>
    </location>
</feature>
<feature type="compositionally biased region" description="Basic and acidic residues" evidence="1">
    <location>
        <begin position="27"/>
        <end position="36"/>
    </location>
</feature>
<dbReference type="Gene3D" id="1.10.555.10">
    <property type="entry name" value="Rho GTPase activation protein"/>
    <property type="match status" value="1"/>
</dbReference>